<evidence type="ECO:0000313" key="9">
    <source>
        <dbReference type="Proteomes" id="UP000814353"/>
    </source>
</evidence>
<proteinExistence type="inferred from homology"/>
<organism evidence="6 8">
    <name type="scientific">Billgrantia kenyensis</name>
    <dbReference type="NCBI Taxonomy" id="321266"/>
    <lineage>
        <taxon>Bacteria</taxon>
        <taxon>Pseudomonadati</taxon>
        <taxon>Pseudomonadota</taxon>
        <taxon>Gammaproteobacteria</taxon>
        <taxon>Oceanospirillales</taxon>
        <taxon>Halomonadaceae</taxon>
        <taxon>Billgrantia</taxon>
    </lineage>
</organism>
<keyword evidence="3" id="KW-0238">DNA-binding</keyword>
<dbReference type="Proteomes" id="UP000518091">
    <property type="component" value="Unassembled WGS sequence"/>
</dbReference>
<dbReference type="PROSITE" id="PS51898">
    <property type="entry name" value="TYR_RECOMBINASE"/>
    <property type="match status" value="1"/>
</dbReference>
<dbReference type="InterPro" id="IPR011010">
    <property type="entry name" value="DNA_brk_join_enz"/>
</dbReference>
<dbReference type="InterPro" id="IPR013762">
    <property type="entry name" value="Integrase-like_cat_sf"/>
</dbReference>
<reference evidence="6 8" key="2">
    <citation type="submission" date="2020-07" db="EMBL/GenBank/DDBJ databases">
        <title>Identification of Halomonas strains.</title>
        <authorList>
            <person name="Xiao Z."/>
            <person name="Shen J."/>
        </authorList>
    </citation>
    <scope>NUCLEOTIDE SEQUENCE [LARGE SCALE GENOMIC DNA]</scope>
    <source>
        <strain evidence="6 8">DSM 17331</strain>
    </source>
</reference>
<comment type="similarity">
    <text evidence="1">Belongs to the 'phage' integrase family.</text>
</comment>
<dbReference type="Proteomes" id="UP000814353">
    <property type="component" value="Unassembled WGS sequence"/>
</dbReference>
<dbReference type="RefSeq" id="WP_181517020.1">
    <property type="nucleotide sequence ID" value="NZ_JABFUB010000037.1"/>
</dbReference>
<dbReference type="InterPro" id="IPR002104">
    <property type="entry name" value="Integrase_catalytic"/>
</dbReference>
<dbReference type="GO" id="GO:0015074">
    <property type="term" value="P:DNA integration"/>
    <property type="evidence" value="ECO:0007669"/>
    <property type="project" value="UniProtKB-KW"/>
</dbReference>
<dbReference type="EMBL" id="JACEFT010000050">
    <property type="protein sequence ID" value="MBA2781148.1"/>
    <property type="molecule type" value="Genomic_DNA"/>
</dbReference>
<dbReference type="InterPro" id="IPR050090">
    <property type="entry name" value="Tyrosine_recombinase_XerCD"/>
</dbReference>
<dbReference type="PANTHER" id="PTHR30349:SF41">
    <property type="entry name" value="INTEGRASE_RECOMBINASE PROTEIN MJ0367-RELATED"/>
    <property type="match status" value="1"/>
</dbReference>
<evidence type="ECO:0000256" key="3">
    <source>
        <dbReference type="ARBA" id="ARBA00023125"/>
    </source>
</evidence>
<comment type="caution">
    <text evidence="6">The sequence shown here is derived from an EMBL/GenBank/DDBJ whole genome shotgun (WGS) entry which is preliminary data.</text>
</comment>
<name>A0A7W0AFF9_9GAMM</name>
<keyword evidence="9" id="KW-1185">Reference proteome</keyword>
<sequence>MKVETITQPTGLQLPILLDETGLPVPIYNEFILSRANLQTNTLIRNSYELSIFDEWIKSRNEQFLELYVKGLVGEAVINGSLVPWLRKSFDKNPKLKKLFLSPDTFNERLTTVRLFLNWHFNVVSGKMSYLSNEFKVLKESNARVESLLTSAYVKSIPVKKSVSLGLTLNQVQDLIHCVDPENPNSYGRNYAVKYRNYVMVLLMLGCGMRPGELLSLKVDDVQHGAYPAIDVVRRPPDKKDTRRMKPNIKRNGRLLPIYDPNIAFHLDQYLVEYRDEFEERAKTPSEYLFLSDEGRPLSLKSVGEYFRIIRSRHSDVLPENITAKSLRHTFSSNLLKGLKESGLEEEQRTKILAILRGDTNLASQDRYTVQVYNDFASTYMRRYQRSLVFEEVPF</sequence>
<dbReference type="Pfam" id="PF00589">
    <property type="entry name" value="Phage_integrase"/>
    <property type="match status" value="1"/>
</dbReference>
<dbReference type="Gene3D" id="1.10.443.10">
    <property type="entry name" value="Intergrase catalytic core"/>
    <property type="match status" value="1"/>
</dbReference>
<evidence type="ECO:0000256" key="4">
    <source>
        <dbReference type="ARBA" id="ARBA00023172"/>
    </source>
</evidence>
<protein>
    <submittedName>
        <fullName evidence="6">Site-specific integrase</fullName>
    </submittedName>
</protein>
<keyword evidence="4" id="KW-0233">DNA recombination</keyword>
<dbReference type="CDD" id="cd00397">
    <property type="entry name" value="DNA_BRE_C"/>
    <property type="match status" value="1"/>
</dbReference>
<feature type="domain" description="Tyr recombinase" evidence="5">
    <location>
        <begin position="162"/>
        <end position="381"/>
    </location>
</feature>
<dbReference type="PANTHER" id="PTHR30349">
    <property type="entry name" value="PHAGE INTEGRASE-RELATED"/>
    <property type="match status" value="1"/>
</dbReference>
<evidence type="ECO:0000259" key="5">
    <source>
        <dbReference type="PROSITE" id="PS51898"/>
    </source>
</evidence>
<evidence type="ECO:0000313" key="7">
    <source>
        <dbReference type="EMBL" id="MCG6663838.1"/>
    </source>
</evidence>
<evidence type="ECO:0000313" key="6">
    <source>
        <dbReference type="EMBL" id="MBA2781148.1"/>
    </source>
</evidence>
<dbReference type="SUPFAM" id="SSF56349">
    <property type="entry name" value="DNA breaking-rejoining enzymes"/>
    <property type="match status" value="1"/>
</dbReference>
<evidence type="ECO:0000313" key="8">
    <source>
        <dbReference type="Proteomes" id="UP000518091"/>
    </source>
</evidence>
<reference evidence="7 9" key="1">
    <citation type="submission" date="2020-05" db="EMBL/GenBank/DDBJ databases">
        <title>Comparative genomic analysis of denitrifying bacteria from Halomonas genus.</title>
        <authorList>
            <person name="Wang L."/>
            <person name="Shao Z."/>
        </authorList>
    </citation>
    <scope>NUCLEOTIDE SEQUENCE [LARGE SCALE GENOMIC DNA]</scope>
    <source>
        <strain evidence="7 9">DSM 17331</strain>
    </source>
</reference>
<dbReference type="GO" id="GO:0006310">
    <property type="term" value="P:DNA recombination"/>
    <property type="evidence" value="ECO:0007669"/>
    <property type="project" value="UniProtKB-KW"/>
</dbReference>
<accession>A0A7W0AFF9</accession>
<evidence type="ECO:0000256" key="1">
    <source>
        <dbReference type="ARBA" id="ARBA00008857"/>
    </source>
</evidence>
<dbReference type="EMBL" id="JABFUB010000037">
    <property type="protein sequence ID" value="MCG6663838.1"/>
    <property type="molecule type" value="Genomic_DNA"/>
</dbReference>
<dbReference type="GO" id="GO:0003677">
    <property type="term" value="F:DNA binding"/>
    <property type="evidence" value="ECO:0007669"/>
    <property type="project" value="UniProtKB-KW"/>
</dbReference>
<keyword evidence="2" id="KW-0229">DNA integration</keyword>
<evidence type="ECO:0000256" key="2">
    <source>
        <dbReference type="ARBA" id="ARBA00022908"/>
    </source>
</evidence>
<gene>
    <name evidence="6" type="ORF">H1D44_19925</name>
    <name evidence="7" type="ORF">HOP48_20150</name>
</gene>
<dbReference type="AlphaFoldDB" id="A0A7W0AFF9"/>